<keyword evidence="1" id="KW-0732">Signal</keyword>
<dbReference type="EMBL" id="KZ819335">
    <property type="protein sequence ID" value="PWN18544.1"/>
    <property type="molecule type" value="Genomic_DNA"/>
</dbReference>
<dbReference type="AlphaFoldDB" id="A0A316U0Z9"/>
<evidence type="ECO:0008006" key="4">
    <source>
        <dbReference type="Google" id="ProtNLM"/>
    </source>
</evidence>
<protein>
    <recommendedName>
        <fullName evidence="4">Secreted protein</fullName>
    </recommendedName>
</protein>
<evidence type="ECO:0000313" key="2">
    <source>
        <dbReference type="EMBL" id="PWN18544.1"/>
    </source>
</evidence>
<keyword evidence="3" id="KW-1185">Reference proteome</keyword>
<dbReference type="Proteomes" id="UP000245942">
    <property type="component" value="Unassembled WGS sequence"/>
</dbReference>
<name>A0A316U0Z9_9BASI</name>
<gene>
    <name evidence="2" type="ORF">BCV69DRAFT_284851</name>
</gene>
<proteinExistence type="predicted"/>
<feature type="signal peptide" evidence="1">
    <location>
        <begin position="1"/>
        <end position="20"/>
    </location>
</feature>
<sequence>MLSTGDVVSFLLLFLAFTRTAEYRSCKQPGGLTHMSLVTDIAPCLPVVVCLRIQWDVMTLSPVMQVHLLPNFFVPVLMLCKVSDFVFEEAFNQRASPRRLNMMFSRSFSERDGTAFPRRVSPATGPPEPS</sequence>
<reference evidence="2 3" key="1">
    <citation type="journal article" date="2018" name="Mol. Biol. Evol.">
        <title>Broad Genomic Sampling Reveals a Smut Pathogenic Ancestry of the Fungal Clade Ustilaginomycotina.</title>
        <authorList>
            <person name="Kijpornyongpan T."/>
            <person name="Mondo S.J."/>
            <person name="Barry K."/>
            <person name="Sandor L."/>
            <person name="Lee J."/>
            <person name="Lipzen A."/>
            <person name="Pangilinan J."/>
            <person name="LaButti K."/>
            <person name="Hainaut M."/>
            <person name="Henrissat B."/>
            <person name="Grigoriev I.V."/>
            <person name="Spatafora J.W."/>
            <person name="Aime M.C."/>
        </authorList>
    </citation>
    <scope>NUCLEOTIDE SEQUENCE [LARGE SCALE GENOMIC DNA]</scope>
    <source>
        <strain evidence="2 3">MCA 4718</strain>
    </source>
</reference>
<organism evidence="2 3">
    <name type="scientific">Pseudomicrostroma glucosiphilum</name>
    <dbReference type="NCBI Taxonomy" id="1684307"/>
    <lineage>
        <taxon>Eukaryota</taxon>
        <taxon>Fungi</taxon>
        <taxon>Dikarya</taxon>
        <taxon>Basidiomycota</taxon>
        <taxon>Ustilaginomycotina</taxon>
        <taxon>Exobasidiomycetes</taxon>
        <taxon>Microstromatales</taxon>
        <taxon>Microstromatales incertae sedis</taxon>
        <taxon>Pseudomicrostroma</taxon>
    </lineage>
</organism>
<evidence type="ECO:0000256" key="1">
    <source>
        <dbReference type="SAM" id="SignalP"/>
    </source>
</evidence>
<evidence type="ECO:0000313" key="3">
    <source>
        <dbReference type="Proteomes" id="UP000245942"/>
    </source>
</evidence>
<dbReference type="RefSeq" id="XP_025345704.1">
    <property type="nucleotide sequence ID" value="XM_025493191.1"/>
</dbReference>
<dbReference type="GeneID" id="37014925"/>
<accession>A0A316U0Z9</accession>
<feature type="chain" id="PRO_5016240424" description="Secreted protein" evidence="1">
    <location>
        <begin position="21"/>
        <end position="130"/>
    </location>
</feature>